<reference evidence="5" key="1">
    <citation type="journal article" date="2018" name="DNA Res.">
        <title>Multiple hybrid de novo genome assembly of finger millet, an orphan allotetraploid crop.</title>
        <authorList>
            <person name="Hatakeyama M."/>
            <person name="Aluri S."/>
            <person name="Balachadran M.T."/>
            <person name="Sivarajan S.R."/>
            <person name="Patrignani A."/>
            <person name="Gruter S."/>
            <person name="Poveda L."/>
            <person name="Shimizu-Inatsugi R."/>
            <person name="Baeten J."/>
            <person name="Francoijs K.J."/>
            <person name="Nataraja K.N."/>
            <person name="Reddy Y.A.N."/>
            <person name="Phadnis S."/>
            <person name="Ravikumar R.L."/>
            <person name="Schlapbach R."/>
            <person name="Sreeman S.M."/>
            <person name="Shimizu K.K."/>
        </authorList>
    </citation>
    <scope>NUCLEOTIDE SEQUENCE</scope>
</reference>
<dbReference type="SUPFAM" id="SSF47661">
    <property type="entry name" value="t-snare proteins"/>
    <property type="match status" value="1"/>
</dbReference>
<dbReference type="GO" id="GO:0006906">
    <property type="term" value="P:vesicle fusion"/>
    <property type="evidence" value="ECO:0007669"/>
    <property type="project" value="TreeGrafter"/>
</dbReference>
<dbReference type="GO" id="GO:0005484">
    <property type="term" value="F:SNAP receptor activity"/>
    <property type="evidence" value="ECO:0007669"/>
    <property type="project" value="TreeGrafter"/>
</dbReference>
<comment type="caution">
    <text evidence="5">The sequence shown here is derived from an EMBL/GenBank/DDBJ whole genome shotgun (WGS) entry which is preliminary data.</text>
</comment>
<feature type="region of interest" description="Disordered" evidence="3">
    <location>
        <begin position="1"/>
        <end position="23"/>
    </location>
</feature>
<accession>A0AAV5EHG7</accession>
<dbReference type="EMBL" id="BQKI01000075">
    <property type="protein sequence ID" value="GJN21964.1"/>
    <property type="molecule type" value="Genomic_DNA"/>
</dbReference>
<keyword evidence="6" id="KW-1185">Reference proteome</keyword>
<organism evidence="5 6">
    <name type="scientific">Eleusine coracana subsp. coracana</name>
    <dbReference type="NCBI Taxonomy" id="191504"/>
    <lineage>
        <taxon>Eukaryota</taxon>
        <taxon>Viridiplantae</taxon>
        <taxon>Streptophyta</taxon>
        <taxon>Embryophyta</taxon>
        <taxon>Tracheophyta</taxon>
        <taxon>Spermatophyta</taxon>
        <taxon>Magnoliopsida</taxon>
        <taxon>Liliopsida</taxon>
        <taxon>Poales</taxon>
        <taxon>Poaceae</taxon>
        <taxon>PACMAD clade</taxon>
        <taxon>Chloridoideae</taxon>
        <taxon>Cynodonteae</taxon>
        <taxon>Eleusininae</taxon>
        <taxon>Eleusine</taxon>
    </lineage>
</organism>
<feature type="compositionally biased region" description="Acidic residues" evidence="3">
    <location>
        <begin position="366"/>
        <end position="376"/>
    </location>
</feature>
<dbReference type="InterPro" id="IPR000727">
    <property type="entry name" value="T_SNARE_dom"/>
</dbReference>
<evidence type="ECO:0000313" key="6">
    <source>
        <dbReference type="Proteomes" id="UP001054889"/>
    </source>
</evidence>
<sequence>MSFADLEAGALRAPRTSRKARGPDDARGLVFQITTSVASYRRLLNSLGTPKDTTTLRDQLQKTSQNILQLAKDAKDKLRKATEADKSSDTSADKRVADMKLAKDFTATMEEFRKLQNLAIQRETAYKPVVPQSAKTNYAPDDTSADSGQMPEQRALLAESKRQEVLQLDNEIVYNESIIEEREQAIQDIQEQIGEVHEIFKDLATLVHSQGVVIGKYTMYMENHHCCVLFGESVVPLRSLVFRRFVIAAASIMVAISLASQSQAFRQAEDAARRHGEKVRCGLPGRGKRRDLTGTTLPSANPIQRAPVPHAHALVCRFLQLQAAFVRLGREIPMPLDELAKRTTIRCTSSLLVVRKESLQGHKGEEDGDQSPDEESKDGSLVISLSSVLVNVGSWALR</sequence>
<comment type="similarity">
    <text evidence="1">Belongs to the syntaxin family.</text>
</comment>
<feature type="region of interest" description="Disordered" evidence="3">
    <location>
        <begin position="358"/>
        <end position="379"/>
    </location>
</feature>
<evidence type="ECO:0000256" key="2">
    <source>
        <dbReference type="ARBA" id="ARBA00022927"/>
    </source>
</evidence>
<dbReference type="Gene3D" id="1.20.5.110">
    <property type="match status" value="1"/>
</dbReference>
<dbReference type="GO" id="GO:0012505">
    <property type="term" value="C:endomembrane system"/>
    <property type="evidence" value="ECO:0007669"/>
    <property type="project" value="TreeGrafter"/>
</dbReference>
<dbReference type="Proteomes" id="UP001054889">
    <property type="component" value="Unassembled WGS sequence"/>
</dbReference>
<dbReference type="GO" id="GO:0000149">
    <property type="term" value="F:SNARE binding"/>
    <property type="evidence" value="ECO:0007669"/>
    <property type="project" value="TreeGrafter"/>
</dbReference>
<dbReference type="InterPro" id="IPR045242">
    <property type="entry name" value="Syntaxin"/>
</dbReference>
<evidence type="ECO:0000313" key="5">
    <source>
        <dbReference type="EMBL" id="GJN21964.1"/>
    </source>
</evidence>
<dbReference type="SMART" id="SM00503">
    <property type="entry name" value="SynN"/>
    <property type="match status" value="1"/>
</dbReference>
<dbReference type="InterPro" id="IPR006011">
    <property type="entry name" value="Syntaxin_N"/>
</dbReference>
<evidence type="ECO:0000256" key="1">
    <source>
        <dbReference type="ARBA" id="ARBA00009063"/>
    </source>
</evidence>
<feature type="domain" description="T-SNARE coiled-coil homology" evidence="4">
    <location>
        <begin position="176"/>
        <end position="223"/>
    </location>
</feature>
<evidence type="ECO:0000256" key="3">
    <source>
        <dbReference type="SAM" id="MobiDB-lite"/>
    </source>
</evidence>
<keyword evidence="2" id="KW-0813">Transport</keyword>
<reference evidence="5" key="2">
    <citation type="submission" date="2021-12" db="EMBL/GenBank/DDBJ databases">
        <title>Resequencing data analysis of finger millet.</title>
        <authorList>
            <person name="Hatakeyama M."/>
            <person name="Aluri S."/>
            <person name="Balachadran M.T."/>
            <person name="Sivarajan S.R."/>
            <person name="Poveda L."/>
            <person name="Shimizu-Inatsugi R."/>
            <person name="Schlapbach R."/>
            <person name="Sreeman S.M."/>
            <person name="Shimizu K.K."/>
        </authorList>
    </citation>
    <scope>NUCLEOTIDE SEQUENCE</scope>
</reference>
<keyword evidence="2" id="KW-0653">Protein transport</keyword>
<dbReference type="InterPro" id="IPR010989">
    <property type="entry name" value="SNARE"/>
</dbReference>
<dbReference type="PROSITE" id="PS50192">
    <property type="entry name" value="T_SNARE"/>
    <property type="match status" value="1"/>
</dbReference>
<dbReference type="Gene3D" id="1.20.58.70">
    <property type="match status" value="1"/>
</dbReference>
<dbReference type="Pfam" id="PF14523">
    <property type="entry name" value="Syntaxin_2"/>
    <property type="match status" value="1"/>
</dbReference>
<evidence type="ECO:0000259" key="4">
    <source>
        <dbReference type="PROSITE" id="PS50192"/>
    </source>
</evidence>
<dbReference type="GO" id="GO:0048278">
    <property type="term" value="P:vesicle docking"/>
    <property type="evidence" value="ECO:0007669"/>
    <property type="project" value="TreeGrafter"/>
</dbReference>
<dbReference type="PANTHER" id="PTHR19957:SF135">
    <property type="entry name" value="OS02G0702800 PROTEIN"/>
    <property type="match status" value="1"/>
</dbReference>
<dbReference type="AlphaFoldDB" id="A0AAV5EHG7"/>
<name>A0AAV5EHG7_ELECO</name>
<dbReference type="SMART" id="SM00397">
    <property type="entry name" value="t_SNARE"/>
    <property type="match status" value="1"/>
</dbReference>
<gene>
    <name evidence="5" type="primary">gb09488</name>
    <name evidence="5" type="ORF">PR202_gb09488</name>
</gene>
<dbReference type="PANTHER" id="PTHR19957">
    <property type="entry name" value="SYNTAXIN"/>
    <property type="match status" value="1"/>
</dbReference>
<dbReference type="GO" id="GO:0006886">
    <property type="term" value="P:intracellular protein transport"/>
    <property type="evidence" value="ECO:0007669"/>
    <property type="project" value="TreeGrafter"/>
</dbReference>
<dbReference type="GO" id="GO:0031201">
    <property type="term" value="C:SNARE complex"/>
    <property type="evidence" value="ECO:0007669"/>
    <property type="project" value="TreeGrafter"/>
</dbReference>
<protein>
    <recommendedName>
        <fullName evidence="4">t-SNARE coiled-coil homology domain-containing protein</fullName>
    </recommendedName>
</protein>
<dbReference type="CDD" id="cd15840">
    <property type="entry name" value="SNARE_Qa"/>
    <property type="match status" value="1"/>
</dbReference>
<proteinExistence type="inferred from homology"/>